<dbReference type="Proteomes" id="UP000030528">
    <property type="component" value="Unassembled WGS sequence"/>
</dbReference>
<evidence type="ECO:0000259" key="1">
    <source>
        <dbReference type="PROSITE" id="PS51186"/>
    </source>
</evidence>
<proteinExistence type="predicted"/>
<organism evidence="2 3">
    <name type="scientific">Pontibacillus halophilus JSM 076056 = DSM 19796</name>
    <dbReference type="NCBI Taxonomy" id="1385510"/>
    <lineage>
        <taxon>Bacteria</taxon>
        <taxon>Bacillati</taxon>
        <taxon>Bacillota</taxon>
        <taxon>Bacilli</taxon>
        <taxon>Bacillales</taxon>
        <taxon>Bacillaceae</taxon>
        <taxon>Pontibacillus</taxon>
    </lineage>
</organism>
<dbReference type="AlphaFoldDB" id="A0A0A5GJT1"/>
<reference evidence="2 3" key="1">
    <citation type="submission" date="2013-08" db="EMBL/GenBank/DDBJ databases">
        <authorList>
            <person name="Huang J."/>
            <person name="Wang G."/>
        </authorList>
    </citation>
    <scope>NUCLEOTIDE SEQUENCE [LARGE SCALE GENOMIC DNA]</scope>
    <source>
        <strain evidence="2 3">JSM 076056</strain>
    </source>
</reference>
<protein>
    <recommendedName>
        <fullName evidence="1">N-acetyltransferase domain-containing protein</fullName>
    </recommendedName>
</protein>
<dbReference type="PANTHER" id="PTHR43072">
    <property type="entry name" value="N-ACETYLTRANSFERASE"/>
    <property type="match status" value="1"/>
</dbReference>
<dbReference type="RefSeq" id="WP_026799450.1">
    <property type="nucleotide sequence ID" value="NZ_AULI01000002.1"/>
</dbReference>
<feature type="domain" description="N-acetyltransferase" evidence="1">
    <location>
        <begin position="152"/>
        <end position="288"/>
    </location>
</feature>
<dbReference type="Pfam" id="PF00583">
    <property type="entry name" value="Acetyltransf_1"/>
    <property type="match status" value="1"/>
</dbReference>
<dbReference type="OrthoDB" id="87299at2"/>
<evidence type="ECO:0000313" key="2">
    <source>
        <dbReference type="EMBL" id="KGX92269.1"/>
    </source>
</evidence>
<dbReference type="PROSITE" id="PS51186">
    <property type="entry name" value="GNAT"/>
    <property type="match status" value="1"/>
</dbReference>
<accession>A0A0A5GJT1</accession>
<name>A0A0A5GJT1_9BACI</name>
<dbReference type="EMBL" id="AVPE01000007">
    <property type="protein sequence ID" value="KGX92269.1"/>
    <property type="molecule type" value="Genomic_DNA"/>
</dbReference>
<dbReference type="eggNOG" id="COG0456">
    <property type="taxonomic scope" value="Bacteria"/>
</dbReference>
<dbReference type="GO" id="GO:0016747">
    <property type="term" value="F:acyltransferase activity, transferring groups other than amino-acyl groups"/>
    <property type="evidence" value="ECO:0007669"/>
    <property type="project" value="InterPro"/>
</dbReference>
<dbReference type="CDD" id="cd04301">
    <property type="entry name" value="NAT_SF"/>
    <property type="match status" value="1"/>
</dbReference>
<dbReference type="SUPFAM" id="SSF55729">
    <property type="entry name" value="Acyl-CoA N-acyltransferases (Nat)"/>
    <property type="match status" value="1"/>
</dbReference>
<dbReference type="Gene3D" id="3.40.630.30">
    <property type="match status" value="1"/>
</dbReference>
<evidence type="ECO:0000313" key="3">
    <source>
        <dbReference type="Proteomes" id="UP000030528"/>
    </source>
</evidence>
<dbReference type="InterPro" id="IPR000182">
    <property type="entry name" value="GNAT_dom"/>
</dbReference>
<gene>
    <name evidence="2" type="ORF">N781_17450</name>
</gene>
<keyword evidence="3" id="KW-1185">Reference proteome</keyword>
<comment type="caution">
    <text evidence="2">The sequence shown here is derived from an EMBL/GenBank/DDBJ whole genome shotgun (WGS) entry which is preliminary data.</text>
</comment>
<dbReference type="STRING" id="1385510.GCA_000425205_00670"/>
<sequence length="288" mass="32898">MIGMPTVLEVAQFIEEMNSSRRTHIGFCGDRHEEIMDALLQDFTDVIWSDAFVGVKEHGEWVAMCGIDFDETRGLGEIWGPFAKDESFHSYDKLISVLLHNFPKKLHRVMVFPDIQNESVNSWAEQRGYTKLSEELIWTCTSEGYQSHQHELMLTEYKDVYYNALVSLHDKLFENAYLSGDEMVNGFNEKHNIFLVVEHGQPVGYVYVEASPEHGEASIEFIGVESNHRHKGYGRVLLHGALDWAFQQGVSEVTLCVSMHNEGAMSLYEKVGFRRSSHLIAWSKTIGT</sequence>
<dbReference type="InterPro" id="IPR016181">
    <property type="entry name" value="Acyl_CoA_acyltransferase"/>
</dbReference>